<dbReference type="InterPro" id="IPR003165">
    <property type="entry name" value="Piwi"/>
</dbReference>
<feature type="domain" description="Piwi" evidence="3">
    <location>
        <begin position="178"/>
        <end position="496"/>
    </location>
</feature>
<organism evidence="4 5">
    <name type="scientific">Polaribacter porphyrae</name>
    <dbReference type="NCBI Taxonomy" id="1137780"/>
    <lineage>
        <taxon>Bacteria</taxon>
        <taxon>Pseudomonadati</taxon>
        <taxon>Bacteroidota</taxon>
        <taxon>Flavobacteriia</taxon>
        <taxon>Flavobacteriales</taxon>
        <taxon>Flavobacteriaceae</taxon>
    </lineage>
</organism>
<dbReference type="RefSeq" id="WP_105014268.1">
    <property type="nucleotide sequence ID" value="NZ_MSCN01000001.1"/>
</dbReference>
<gene>
    <name evidence="4" type="ORF">BTO18_00140</name>
</gene>
<dbReference type="InterPro" id="IPR036397">
    <property type="entry name" value="RNaseH_sf"/>
</dbReference>
<keyword evidence="5" id="KW-1185">Reference proteome</keyword>
<dbReference type="GO" id="GO:0003676">
    <property type="term" value="F:nucleic acid binding"/>
    <property type="evidence" value="ECO:0007669"/>
    <property type="project" value="InterPro"/>
</dbReference>
<sequence length="509" mass="58977">MKIELLNEPLLEFADDFLCDDPKKGISTTGFYSLSNRTHRSEIHYSVIGTKKEISLYKEMIERFSEKIESGSTFKLKNKGNTNFEKETLFDDFDFENEILFEGINKKLNPDFPGFNSESCFKCEFLNNPDNDLVIKESKLKDIFINENTTELKILRVVELFKNAYDEIIENNLSVIPDIIVIVVSNEIFDKLSTIKVGNTWLNFRRYLKAEILSLNKNIPVQLILEDTITGKKKSIQDTSMIAWNYCVAQYYKTANCTPWTIKDIDADTCYLGISFHKVNEINDNSLRSSIAQAFNKDGKGLVFTGKQFEWNKSKTKVVTPHLHREYARELIQNVLKQYIRINKHTPKRVVVHKTSEFWDSYISSEYDEVGGIIEGIESVLGVEADFDFVCIRPTKFRVLRSGDYPVLRGTYVELNEDKAILYTSGYIPYFNTYPGPFIPSPLRVENIGETPIKDICKEIFALTKMNFNNADYYDSSPITLQFSKKVGEIIQYLPKEIENPPNRYFYYM</sequence>
<evidence type="ECO:0000256" key="1">
    <source>
        <dbReference type="ARBA" id="ARBA00035012"/>
    </source>
</evidence>
<reference evidence="4 5" key="1">
    <citation type="submission" date="2016-12" db="EMBL/GenBank/DDBJ databases">
        <title>Trade-off between light-utilization and light-protection in marine flavobacteria.</title>
        <authorList>
            <person name="Kumagai Y."/>
            <person name="Yoshizawa S."/>
            <person name="Kogure K."/>
            <person name="Iwasaki W."/>
        </authorList>
    </citation>
    <scope>NUCLEOTIDE SEQUENCE [LARGE SCALE GENOMIC DNA]</scope>
    <source>
        <strain evidence="4 5">NBRC 108759</strain>
    </source>
</reference>
<proteinExistence type="inferred from homology"/>
<dbReference type="InterPro" id="IPR012337">
    <property type="entry name" value="RNaseH-like_sf"/>
</dbReference>
<dbReference type="SMART" id="SM00950">
    <property type="entry name" value="Piwi"/>
    <property type="match status" value="1"/>
</dbReference>
<evidence type="ECO:0000313" key="5">
    <source>
        <dbReference type="Proteomes" id="UP000238882"/>
    </source>
</evidence>
<name>A0A2S7WJS4_9FLAO</name>
<comment type="caution">
    <text evidence="4">The sequence shown here is derived from an EMBL/GenBank/DDBJ whole genome shotgun (WGS) entry which is preliminary data.</text>
</comment>
<dbReference type="CDD" id="cd04659">
    <property type="entry name" value="Piwi_piwi-like_ProArk"/>
    <property type="match status" value="1"/>
</dbReference>
<accession>A0A2S7WJS4</accession>
<dbReference type="Proteomes" id="UP000238882">
    <property type="component" value="Unassembled WGS sequence"/>
</dbReference>
<evidence type="ECO:0000259" key="3">
    <source>
        <dbReference type="SMART" id="SM00950"/>
    </source>
</evidence>
<protein>
    <recommendedName>
        <fullName evidence="2">Protein argonaute</fullName>
    </recommendedName>
</protein>
<dbReference type="AlphaFoldDB" id="A0A2S7WJS4"/>
<dbReference type="EMBL" id="MSCN01000001">
    <property type="protein sequence ID" value="PQJ77686.1"/>
    <property type="molecule type" value="Genomic_DNA"/>
</dbReference>
<dbReference type="SUPFAM" id="SSF53098">
    <property type="entry name" value="Ribonuclease H-like"/>
    <property type="match status" value="1"/>
</dbReference>
<comment type="similarity">
    <text evidence="1">Belongs to the argonaute family. Long pAgo subfamily.</text>
</comment>
<dbReference type="Gene3D" id="3.30.420.10">
    <property type="entry name" value="Ribonuclease H-like superfamily/Ribonuclease H"/>
    <property type="match status" value="1"/>
</dbReference>
<evidence type="ECO:0000256" key="2">
    <source>
        <dbReference type="ARBA" id="ARBA00035032"/>
    </source>
</evidence>
<evidence type="ECO:0000313" key="4">
    <source>
        <dbReference type="EMBL" id="PQJ77686.1"/>
    </source>
</evidence>
<dbReference type="OrthoDB" id="530017at2"/>